<reference evidence="1 2" key="1">
    <citation type="journal article" date="2021" name="Appl. Environ. Microbiol.">
        <title>Genetic linkage and physical mapping for an oyster mushroom Pleurotus cornucopiae and QTL analysis for the trait cap color.</title>
        <authorList>
            <person name="Zhang Y."/>
            <person name="Gao W."/>
            <person name="Sonnenberg A."/>
            <person name="Chen Q."/>
            <person name="Zhang J."/>
            <person name="Huang C."/>
        </authorList>
    </citation>
    <scope>NUCLEOTIDE SEQUENCE [LARGE SCALE GENOMIC DNA]</scope>
    <source>
        <strain evidence="1">CCMSSC00406</strain>
    </source>
</reference>
<comment type="caution">
    <text evidence="1">The sequence shown here is derived from an EMBL/GenBank/DDBJ whole genome shotgun (WGS) entry which is preliminary data.</text>
</comment>
<proteinExistence type="predicted"/>
<accession>A0ACB7J294</accession>
<sequence>MPMQARSQKGAHSPTTHDRASVGPASSLGSSQPRRQGGFVLDGLDGALNVLRAVGPATQIPYVREAAGVLLQIVNTIQAVRDNQDAFQRLIIHATEILTRLEVVWKDQRSKRVSNRLHPSLKKLYNIVLGVKTFVEEITHRSRFKRTICCKSDLVRIQIIKDDLNNCLEYFKVDALIITNQEIVQLMENMTLLQRQFREGHSVCTASSHASPVSSPNSSTSSLESTVTHNQSIYTNPDPNTPAYGEVVALGSGNDCCMSHLTLVPTPDQVVYPSQQSTSHAEDQANNAPLDIESAKAPLGASP</sequence>
<name>A0ACB7J294_PLECO</name>
<protein>
    <submittedName>
        <fullName evidence="1">Uncharacterized protein</fullName>
    </submittedName>
</protein>
<organism evidence="1 2">
    <name type="scientific">Pleurotus cornucopiae</name>
    <name type="common">Cornucopia mushroom</name>
    <dbReference type="NCBI Taxonomy" id="5321"/>
    <lineage>
        <taxon>Eukaryota</taxon>
        <taxon>Fungi</taxon>
        <taxon>Dikarya</taxon>
        <taxon>Basidiomycota</taxon>
        <taxon>Agaricomycotina</taxon>
        <taxon>Agaricomycetes</taxon>
        <taxon>Agaricomycetidae</taxon>
        <taxon>Agaricales</taxon>
        <taxon>Pleurotineae</taxon>
        <taxon>Pleurotaceae</taxon>
        <taxon>Pleurotus</taxon>
    </lineage>
</organism>
<evidence type="ECO:0000313" key="1">
    <source>
        <dbReference type="EMBL" id="KAG9223944.1"/>
    </source>
</evidence>
<gene>
    <name evidence="1" type="ORF">CCMSSC00406_0004440</name>
</gene>
<dbReference type="EMBL" id="WQMT02000004">
    <property type="protein sequence ID" value="KAG9223944.1"/>
    <property type="molecule type" value="Genomic_DNA"/>
</dbReference>
<evidence type="ECO:0000313" key="2">
    <source>
        <dbReference type="Proteomes" id="UP000824881"/>
    </source>
</evidence>
<keyword evidence="2" id="KW-1185">Reference proteome</keyword>
<dbReference type="Proteomes" id="UP000824881">
    <property type="component" value="Unassembled WGS sequence"/>
</dbReference>